<reference evidence="1" key="1">
    <citation type="submission" date="2014-09" db="EMBL/GenBank/DDBJ databases">
        <authorList>
            <person name="Magalhaes I.L.F."/>
            <person name="Oliveira U."/>
            <person name="Santos F.R."/>
            <person name="Vidigal T.H.D.A."/>
            <person name="Brescovit A.D."/>
            <person name="Santos A.J."/>
        </authorList>
    </citation>
    <scope>NUCLEOTIDE SEQUENCE</scope>
    <source>
        <tissue evidence="1">Shoot tissue taken approximately 20 cm above the soil surface</tissue>
    </source>
</reference>
<sequence length="60" mass="7037">MSQIIDSLLCYEVNFSVQLTWLHQEVGEWITQKVWQTRKGTTRGRLSLQLQFKVANKIDA</sequence>
<dbReference type="EMBL" id="GBRH01211043">
    <property type="protein sequence ID" value="JAD86852.1"/>
    <property type="molecule type" value="Transcribed_RNA"/>
</dbReference>
<protein>
    <submittedName>
        <fullName evidence="1">Uncharacterized protein</fullName>
    </submittedName>
</protein>
<name>A0A0A9DST9_ARUDO</name>
<organism evidence="1">
    <name type="scientific">Arundo donax</name>
    <name type="common">Giant reed</name>
    <name type="synonym">Donax arundinaceus</name>
    <dbReference type="NCBI Taxonomy" id="35708"/>
    <lineage>
        <taxon>Eukaryota</taxon>
        <taxon>Viridiplantae</taxon>
        <taxon>Streptophyta</taxon>
        <taxon>Embryophyta</taxon>
        <taxon>Tracheophyta</taxon>
        <taxon>Spermatophyta</taxon>
        <taxon>Magnoliopsida</taxon>
        <taxon>Liliopsida</taxon>
        <taxon>Poales</taxon>
        <taxon>Poaceae</taxon>
        <taxon>PACMAD clade</taxon>
        <taxon>Arundinoideae</taxon>
        <taxon>Arundineae</taxon>
        <taxon>Arundo</taxon>
    </lineage>
</organism>
<dbReference type="AlphaFoldDB" id="A0A0A9DST9"/>
<accession>A0A0A9DST9</accession>
<reference evidence="1" key="2">
    <citation type="journal article" date="2015" name="Data Brief">
        <title>Shoot transcriptome of the giant reed, Arundo donax.</title>
        <authorList>
            <person name="Barrero R.A."/>
            <person name="Guerrero F.D."/>
            <person name="Moolhuijzen P."/>
            <person name="Goolsby J.A."/>
            <person name="Tidwell J."/>
            <person name="Bellgard S.E."/>
            <person name="Bellgard M.I."/>
        </authorList>
    </citation>
    <scope>NUCLEOTIDE SEQUENCE</scope>
    <source>
        <tissue evidence="1">Shoot tissue taken approximately 20 cm above the soil surface</tissue>
    </source>
</reference>
<proteinExistence type="predicted"/>
<evidence type="ECO:0000313" key="1">
    <source>
        <dbReference type="EMBL" id="JAD86852.1"/>
    </source>
</evidence>